<dbReference type="Proteomes" id="UP001209878">
    <property type="component" value="Unassembled WGS sequence"/>
</dbReference>
<dbReference type="FunFam" id="2.10.25.10:FF:000004">
    <property type="entry name" value="Neurogenic locus notch 1"/>
    <property type="match status" value="1"/>
</dbReference>
<keyword evidence="1 6" id="KW-0245">EGF-like domain</keyword>
<keyword evidence="2" id="KW-0732">Signal</keyword>
<dbReference type="SUPFAM" id="SSF57196">
    <property type="entry name" value="EGF/Laminin"/>
    <property type="match status" value="1"/>
</dbReference>
<feature type="domain" description="EGF-like" evidence="7">
    <location>
        <begin position="125"/>
        <end position="165"/>
    </location>
</feature>
<dbReference type="GO" id="GO:0007411">
    <property type="term" value="P:axon guidance"/>
    <property type="evidence" value="ECO:0007669"/>
    <property type="project" value="TreeGrafter"/>
</dbReference>
<evidence type="ECO:0000313" key="9">
    <source>
        <dbReference type="Proteomes" id="UP001209878"/>
    </source>
</evidence>
<dbReference type="PRINTS" id="PR00010">
    <property type="entry name" value="EGFBLOOD"/>
</dbReference>
<dbReference type="GO" id="GO:0007219">
    <property type="term" value="P:Notch signaling pathway"/>
    <property type="evidence" value="ECO:0007669"/>
    <property type="project" value="TreeGrafter"/>
</dbReference>
<dbReference type="FunFam" id="2.10.25.10:FF:000434">
    <property type="entry name" value="Predicted protein"/>
    <property type="match status" value="1"/>
</dbReference>
<feature type="domain" description="EGF-like" evidence="7">
    <location>
        <begin position="49"/>
        <end position="85"/>
    </location>
</feature>
<evidence type="ECO:0000313" key="8">
    <source>
        <dbReference type="EMBL" id="KAK2157060.1"/>
    </source>
</evidence>
<dbReference type="InterPro" id="IPR051355">
    <property type="entry name" value="Notch/Slit_guidance"/>
</dbReference>
<dbReference type="AlphaFoldDB" id="A0AAD9N525"/>
<evidence type="ECO:0000256" key="2">
    <source>
        <dbReference type="ARBA" id="ARBA00022729"/>
    </source>
</evidence>
<proteinExistence type="predicted"/>
<dbReference type="PROSITE" id="PS01186">
    <property type="entry name" value="EGF_2"/>
    <property type="match status" value="4"/>
</dbReference>
<feature type="disulfide bond" evidence="6">
    <location>
        <begin position="37"/>
        <end position="46"/>
    </location>
</feature>
<comment type="caution">
    <text evidence="8">The sequence shown here is derived from an EMBL/GenBank/DDBJ whole genome shotgun (WGS) entry which is preliminary data.</text>
</comment>
<dbReference type="GO" id="GO:0005509">
    <property type="term" value="F:calcium ion binding"/>
    <property type="evidence" value="ECO:0007669"/>
    <property type="project" value="InterPro"/>
</dbReference>
<evidence type="ECO:0000259" key="7">
    <source>
        <dbReference type="PROSITE" id="PS50026"/>
    </source>
</evidence>
<dbReference type="PROSITE" id="PS50026">
    <property type="entry name" value="EGF_3"/>
    <property type="match status" value="4"/>
</dbReference>
<gene>
    <name evidence="8" type="ORF">NP493_1917g00009</name>
</gene>
<feature type="domain" description="EGF-like" evidence="7">
    <location>
        <begin position="11"/>
        <end position="47"/>
    </location>
</feature>
<evidence type="ECO:0000256" key="6">
    <source>
        <dbReference type="PROSITE-ProRule" id="PRU00076"/>
    </source>
</evidence>
<dbReference type="CDD" id="cd00054">
    <property type="entry name" value="EGF_CA"/>
    <property type="match status" value="3"/>
</dbReference>
<dbReference type="PANTHER" id="PTHR45836">
    <property type="entry name" value="SLIT HOMOLOG"/>
    <property type="match status" value="1"/>
</dbReference>
<dbReference type="SMART" id="SM00181">
    <property type="entry name" value="EGF"/>
    <property type="match status" value="6"/>
</dbReference>
<dbReference type="InterPro" id="IPR049883">
    <property type="entry name" value="NOTCH1_EGF-like"/>
</dbReference>
<dbReference type="FunFam" id="2.10.25.10:FF:000119">
    <property type="entry name" value="vitamin K-dependent protein S"/>
    <property type="match status" value="1"/>
</dbReference>
<comment type="caution">
    <text evidence="6">Lacks conserved residue(s) required for the propagation of feature annotation.</text>
</comment>
<protein>
    <recommendedName>
        <fullName evidence="7">EGF-like domain-containing protein</fullName>
    </recommendedName>
</protein>
<dbReference type="GO" id="GO:0005886">
    <property type="term" value="C:plasma membrane"/>
    <property type="evidence" value="ECO:0007669"/>
    <property type="project" value="TreeGrafter"/>
</dbReference>
<evidence type="ECO:0000256" key="4">
    <source>
        <dbReference type="ARBA" id="ARBA00023157"/>
    </source>
</evidence>
<dbReference type="Pfam" id="PF00008">
    <property type="entry name" value="EGF"/>
    <property type="match status" value="1"/>
</dbReference>
<accession>A0AAD9N525</accession>
<dbReference type="InterPro" id="IPR000742">
    <property type="entry name" value="EGF"/>
</dbReference>
<keyword evidence="3" id="KW-0677">Repeat</keyword>
<dbReference type="PROSITE" id="PS00010">
    <property type="entry name" value="ASX_HYDROXYL"/>
    <property type="match status" value="4"/>
</dbReference>
<name>A0AAD9N525_RIDPI</name>
<dbReference type="Pfam" id="PF07645">
    <property type="entry name" value="EGF_CA"/>
    <property type="match status" value="2"/>
</dbReference>
<evidence type="ECO:0000256" key="1">
    <source>
        <dbReference type="ARBA" id="ARBA00022536"/>
    </source>
</evidence>
<dbReference type="PANTHER" id="PTHR45836:SF13">
    <property type="entry name" value="PROTEIN CRUMBS"/>
    <property type="match status" value="1"/>
</dbReference>
<feature type="disulfide bond" evidence="6">
    <location>
        <begin position="75"/>
        <end position="84"/>
    </location>
</feature>
<dbReference type="Gene3D" id="2.10.25.10">
    <property type="entry name" value="Laminin"/>
    <property type="match status" value="5"/>
</dbReference>
<dbReference type="GO" id="GO:0009986">
    <property type="term" value="C:cell surface"/>
    <property type="evidence" value="ECO:0007669"/>
    <property type="project" value="TreeGrafter"/>
</dbReference>
<dbReference type="SUPFAM" id="SSF57184">
    <property type="entry name" value="Growth factor receptor domain"/>
    <property type="match status" value="1"/>
</dbReference>
<evidence type="ECO:0000256" key="3">
    <source>
        <dbReference type="ARBA" id="ARBA00022737"/>
    </source>
</evidence>
<dbReference type="SMART" id="SM00179">
    <property type="entry name" value="EGF_CA"/>
    <property type="match status" value="5"/>
</dbReference>
<dbReference type="FunFam" id="2.10.25.10:FF:000143">
    <property type="entry name" value="Protein crumbs 1"/>
    <property type="match status" value="1"/>
</dbReference>
<reference evidence="8" key="1">
    <citation type="journal article" date="2023" name="Mol. Biol. Evol.">
        <title>Third-Generation Sequencing Reveals the Adaptive Role of the Epigenome in Three Deep-Sea Polychaetes.</title>
        <authorList>
            <person name="Perez M."/>
            <person name="Aroh O."/>
            <person name="Sun Y."/>
            <person name="Lan Y."/>
            <person name="Juniper S.K."/>
            <person name="Young C.R."/>
            <person name="Angers B."/>
            <person name="Qian P.Y."/>
        </authorList>
    </citation>
    <scope>NUCLEOTIDE SEQUENCE</scope>
    <source>
        <strain evidence="8">R07B-5</strain>
    </source>
</reference>
<dbReference type="PROSITE" id="PS01187">
    <property type="entry name" value="EGF_CA"/>
    <property type="match status" value="3"/>
</dbReference>
<feature type="disulfide bond" evidence="6">
    <location>
        <begin position="113"/>
        <end position="122"/>
    </location>
</feature>
<feature type="domain" description="EGF-like" evidence="7">
    <location>
        <begin position="87"/>
        <end position="123"/>
    </location>
</feature>
<dbReference type="PROSITE" id="PS00022">
    <property type="entry name" value="EGF_1"/>
    <property type="match status" value="3"/>
</dbReference>
<dbReference type="InterPro" id="IPR000152">
    <property type="entry name" value="EGF-type_Asp/Asn_hydroxyl_site"/>
</dbReference>
<dbReference type="Pfam" id="PF12661">
    <property type="entry name" value="hEGF"/>
    <property type="match status" value="2"/>
</dbReference>
<keyword evidence="9" id="KW-1185">Reference proteome</keyword>
<dbReference type="EMBL" id="JAODUO010001915">
    <property type="protein sequence ID" value="KAK2157060.1"/>
    <property type="molecule type" value="Genomic_DNA"/>
</dbReference>
<dbReference type="InterPro" id="IPR001881">
    <property type="entry name" value="EGF-like_Ca-bd_dom"/>
</dbReference>
<sequence>MCANVLDNVSVFDECESDPCQNGGTCEDGSRKYTCTCPSGFSGDMCETDINECGSTPCQNGGTCSDLENRYRCQCKRGFAGMNCETDIDDCSSTPCMNGATCQDATDSYTCQCLSGYNGTNCETDVDECNMNTDSCTDLQLCINTPGSFKCECKQGYRMENEICKDIDECSEQSSGCQQNCTNNDGSFNCSCSGGYNLDTDGISCKQDPALSELCQNASLGCEQGCRLKSGITGTIRHTTDDVECFCNVGFRLDTNSKDCSGNRSVFYSKTHFNLHIHRTRWHVDRADVR</sequence>
<evidence type="ECO:0000256" key="5">
    <source>
        <dbReference type="ARBA" id="ARBA00023180"/>
    </source>
</evidence>
<keyword evidence="5" id="KW-0325">Glycoprotein</keyword>
<dbReference type="InterPro" id="IPR013032">
    <property type="entry name" value="EGF-like_CS"/>
</dbReference>
<dbReference type="InterPro" id="IPR018097">
    <property type="entry name" value="EGF_Ca-bd_CS"/>
</dbReference>
<dbReference type="InterPro" id="IPR009030">
    <property type="entry name" value="Growth_fac_rcpt_cys_sf"/>
</dbReference>
<dbReference type="GO" id="GO:0043235">
    <property type="term" value="C:receptor complex"/>
    <property type="evidence" value="ECO:0007669"/>
    <property type="project" value="TreeGrafter"/>
</dbReference>
<keyword evidence="4 6" id="KW-1015">Disulfide bond</keyword>
<organism evidence="8 9">
    <name type="scientific">Ridgeia piscesae</name>
    <name type="common">Tubeworm</name>
    <dbReference type="NCBI Taxonomy" id="27915"/>
    <lineage>
        <taxon>Eukaryota</taxon>
        <taxon>Metazoa</taxon>
        <taxon>Spiralia</taxon>
        <taxon>Lophotrochozoa</taxon>
        <taxon>Annelida</taxon>
        <taxon>Polychaeta</taxon>
        <taxon>Sedentaria</taxon>
        <taxon>Canalipalpata</taxon>
        <taxon>Sabellida</taxon>
        <taxon>Siboglinidae</taxon>
        <taxon>Ridgeia</taxon>
    </lineage>
</organism>